<dbReference type="AlphaFoldDB" id="A0A438E3U3"/>
<name>A0A438E3U3_VITVI</name>
<feature type="region of interest" description="Disordered" evidence="2">
    <location>
        <begin position="187"/>
        <end position="207"/>
    </location>
</feature>
<evidence type="ECO:0000313" key="4">
    <source>
        <dbReference type="EMBL" id="RVW42353.1"/>
    </source>
</evidence>
<dbReference type="InterPro" id="IPR006652">
    <property type="entry name" value="Kelch_1"/>
</dbReference>
<dbReference type="GO" id="GO:0034976">
    <property type="term" value="P:response to endoplasmic reticulum stress"/>
    <property type="evidence" value="ECO:0007669"/>
    <property type="project" value="InterPro"/>
</dbReference>
<evidence type="ECO:0000259" key="3">
    <source>
        <dbReference type="PROSITE" id="PS51222"/>
    </source>
</evidence>
<reference evidence="4 5" key="1">
    <citation type="journal article" date="2018" name="PLoS Genet.">
        <title>Population sequencing reveals clonal diversity and ancestral inbreeding in the grapevine cultivar Chardonnay.</title>
        <authorList>
            <person name="Roach M.J."/>
            <person name="Johnson D.L."/>
            <person name="Bohlmann J."/>
            <person name="van Vuuren H.J."/>
            <person name="Jones S.J."/>
            <person name="Pretorius I.S."/>
            <person name="Schmidt S.A."/>
            <person name="Borneman A.R."/>
        </authorList>
    </citation>
    <scope>NUCLEOTIDE SEQUENCE [LARGE SCALE GENOMIC DNA]</scope>
    <source>
        <strain evidence="5">cv. Chardonnay</strain>
        <tissue evidence="4">Leaf</tissue>
    </source>
</reference>
<comment type="caution">
    <text evidence="4">The sequence shown here is derived from an EMBL/GenBank/DDBJ whole genome shotgun (WGS) entry which is preliminary data.</text>
</comment>
<evidence type="ECO:0000256" key="1">
    <source>
        <dbReference type="SAM" id="Coils"/>
    </source>
</evidence>
<dbReference type="SUPFAM" id="SSF117281">
    <property type="entry name" value="Kelch motif"/>
    <property type="match status" value="1"/>
</dbReference>
<dbReference type="Pfam" id="PF10539">
    <property type="entry name" value="Dev_Cell_Death"/>
    <property type="match status" value="1"/>
</dbReference>
<sequence>MGGGRKAKASRQKEKPLPSWTVNCSVTARNLGKSDLGGVIFGCKHNTIDECHSKQLFGLPAAHFSYVRNINPGLTLFLFNYSDRKLHGIFEAASPGQMNINPYGWTPDGSELTPYPAQVRIQIRMQCQPLLEEQFKPIISKNYYEHRLFWFELDRAQTSKLVSLFSSSPSLSQKTVKWNTTLKALPTGTTLGTSHDEEFPDGTTEEEAAEKHSQDVIHSKPNYWPSHSSLERNISTSLPEKKWSSLFKMSLTSETIKGDEEKPVPEMYFTHPDQLDMEWEPSGVADHLGEEGLFWGAPTNEEVEKCDNARKEGEYLRRDQFQREYFEMGPVSEMNLPHLDVYNNELGSSSVVCLAEESQPIENVTVEDGMEIPEVDLKPNCESSYSSTVSEMKSSDLQSAVAKLMQEMERMKVSQLIQKVSSLEQELAESKREIQKLETRCKRLESGSVSSIGVVEALEPELLNEPQSSLDDSILIVGGFDGFSWLSDLDSYSPALDLMKSLRPMTFVRSYASVAKLDGELYIFGGVDGNSWYNIVESYNPMTDQWVSRPSLTQRKGSLAGVSLNDKIFAIGGGNGVECFSEVEVLDPETGRWISALSMQQKRFGLAATELNGMLYAVGGYDGEDYLK</sequence>
<dbReference type="Pfam" id="PF01344">
    <property type="entry name" value="Kelch_1"/>
    <property type="match status" value="2"/>
</dbReference>
<feature type="coiled-coil region" evidence="1">
    <location>
        <begin position="413"/>
        <end position="447"/>
    </location>
</feature>
<keyword evidence="1" id="KW-0175">Coiled coil</keyword>
<dbReference type="PANTHER" id="PTHR46034:SF23">
    <property type="entry name" value="DCD (DEVELOPMENT AND CELL DEATH) DOMAIN PROTEIN"/>
    <property type="match status" value="1"/>
</dbReference>
<dbReference type="SMART" id="SM00612">
    <property type="entry name" value="Kelch"/>
    <property type="match status" value="3"/>
</dbReference>
<proteinExistence type="predicted"/>
<organism evidence="4 5">
    <name type="scientific">Vitis vinifera</name>
    <name type="common">Grape</name>
    <dbReference type="NCBI Taxonomy" id="29760"/>
    <lineage>
        <taxon>Eukaryota</taxon>
        <taxon>Viridiplantae</taxon>
        <taxon>Streptophyta</taxon>
        <taxon>Embryophyta</taxon>
        <taxon>Tracheophyta</taxon>
        <taxon>Spermatophyta</taxon>
        <taxon>Magnoliopsida</taxon>
        <taxon>eudicotyledons</taxon>
        <taxon>Gunneridae</taxon>
        <taxon>Pentapetalae</taxon>
        <taxon>rosids</taxon>
        <taxon>Vitales</taxon>
        <taxon>Vitaceae</taxon>
        <taxon>Viteae</taxon>
        <taxon>Vitis</taxon>
    </lineage>
</organism>
<evidence type="ECO:0000256" key="2">
    <source>
        <dbReference type="SAM" id="MobiDB-lite"/>
    </source>
</evidence>
<dbReference type="SMART" id="SM00767">
    <property type="entry name" value="DCD"/>
    <property type="match status" value="1"/>
</dbReference>
<dbReference type="Gene3D" id="2.120.10.80">
    <property type="entry name" value="Kelch-type beta propeller"/>
    <property type="match status" value="1"/>
</dbReference>
<protein>
    <submittedName>
        <fullName evidence="4">B2 protein</fullName>
    </submittedName>
</protein>
<dbReference type="Proteomes" id="UP000288805">
    <property type="component" value="Unassembled WGS sequence"/>
</dbReference>
<dbReference type="InterPro" id="IPR015915">
    <property type="entry name" value="Kelch-typ_b-propeller"/>
</dbReference>
<dbReference type="EMBL" id="QGNW01001405">
    <property type="protein sequence ID" value="RVW42353.1"/>
    <property type="molecule type" value="Genomic_DNA"/>
</dbReference>
<dbReference type="InterPro" id="IPR013989">
    <property type="entry name" value="Dev_and_cell_death_domain"/>
</dbReference>
<gene>
    <name evidence="4" type="primary">B2_8</name>
    <name evidence="4" type="ORF">CK203_070881</name>
</gene>
<feature type="domain" description="DCD" evidence="3">
    <location>
        <begin position="34"/>
        <end position="167"/>
    </location>
</feature>
<dbReference type="PANTHER" id="PTHR46034">
    <property type="match status" value="1"/>
</dbReference>
<dbReference type="InterPro" id="IPR044832">
    <property type="entry name" value="NRP-like"/>
</dbReference>
<accession>A0A438E3U3</accession>
<dbReference type="PROSITE" id="PS51222">
    <property type="entry name" value="DCD"/>
    <property type="match status" value="1"/>
</dbReference>
<evidence type="ECO:0000313" key="5">
    <source>
        <dbReference type="Proteomes" id="UP000288805"/>
    </source>
</evidence>
<feature type="compositionally biased region" description="Acidic residues" evidence="2">
    <location>
        <begin position="198"/>
        <end position="207"/>
    </location>
</feature>